<accession>A0A9W9JV44</accession>
<protein>
    <recommendedName>
        <fullName evidence="4">Malate dehydrogenase</fullName>
    </recommendedName>
</protein>
<organism evidence="2 3">
    <name type="scientific">Penicillium argentinense</name>
    <dbReference type="NCBI Taxonomy" id="1131581"/>
    <lineage>
        <taxon>Eukaryota</taxon>
        <taxon>Fungi</taxon>
        <taxon>Dikarya</taxon>
        <taxon>Ascomycota</taxon>
        <taxon>Pezizomycotina</taxon>
        <taxon>Eurotiomycetes</taxon>
        <taxon>Eurotiomycetidae</taxon>
        <taxon>Eurotiales</taxon>
        <taxon>Aspergillaceae</taxon>
        <taxon>Penicillium</taxon>
    </lineage>
</organism>
<evidence type="ECO:0000313" key="3">
    <source>
        <dbReference type="Proteomes" id="UP001149074"/>
    </source>
</evidence>
<feature type="chain" id="PRO_5040726701" description="Malate dehydrogenase" evidence="1">
    <location>
        <begin position="17"/>
        <end position="254"/>
    </location>
</feature>
<dbReference type="PANTHER" id="PTHR35567">
    <property type="entry name" value="MALATE DEHYDROGENASE (AFU_ORTHOLOGUE AFUA_2G13800)"/>
    <property type="match status" value="1"/>
</dbReference>
<comment type="caution">
    <text evidence="2">The sequence shown here is derived from an EMBL/GenBank/DDBJ whole genome shotgun (WGS) entry which is preliminary data.</text>
</comment>
<dbReference type="Pfam" id="PF11937">
    <property type="entry name" value="DUF3455"/>
    <property type="match status" value="1"/>
</dbReference>
<evidence type="ECO:0008006" key="4">
    <source>
        <dbReference type="Google" id="ProtNLM"/>
    </source>
</evidence>
<feature type="signal peptide" evidence="1">
    <location>
        <begin position="1"/>
        <end position="16"/>
    </location>
</feature>
<dbReference type="RefSeq" id="XP_056469200.1">
    <property type="nucleotide sequence ID" value="XM_056624212.1"/>
</dbReference>
<dbReference type="EMBL" id="JAPQKI010000011">
    <property type="protein sequence ID" value="KAJ5082678.1"/>
    <property type="molecule type" value="Genomic_DNA"/>
</dbReference>
<sequence length="254" mass="26941">MRLLPILLSLVAASTAAPSNFLDDAYDFSEDLAGFYGKVSKYINQLKQNSTPGALGCDVSKIALPSYASGLPSSDGLSPLYVALGRGTQNYTCADSSANSVPEAAGAVANLYNATCIAANHPDLLEMLPGVAYTISLPSKDLARFPPANILLMGHHFFYDSTTPEFNLDLPNKNFGIVMTKKKGSIDAPSTAKKGKYGAVSWLYLTNTTGTVGNYGEVAVYRVDTASGSPPATCEGQPKNIEIAYSANYYFFGK</sequence>
<evidence type="ECO:0000256" key="1">
    <source>
        <dbReference type="SAM" id="SignalP"/>
    </source>
</evidence>
<dbReference type="Proteomes" id="UP001149074">
    <property type="component" value="Unassembled WGS sequence"/>
</dbReference>
<dbReference type="AlphaFoldDB" id="A0A9W9JV44"/>
<name>A0A9W9JV44_9EURO</name>
<dbReference type="InterPro" id="IPR021851">
    <property type="entry name" value="DUF3455"/>
</dbReference>
<dbReference type="OrthoDB" id="1859733at2759"/>
<dbReference type="InterPro" id="IPR021706">
    <property type="entry name" value="DUF2990"/>
</dbReference>
<reference evidence="2" key="2">
    <citation type="journal article" date="2023" name="IMA Fungus">
        <title>Comparative genomic study of the Penicillium genus elucidates a diverse pangenome and 15 lateral gene transfer events.</title>
        <authorList>
            <person name="Petersen C."/>
            <person name="Sorensen T."/>
            <person name="Nielsen M.R."/>
            <person name="Sondergaard T.E."/>
            <person name="Sorensen J.L."/>
            <person name="Fitzpatrick D.A."/>
            <person name="Frisvad J.C."/>
            <person name="Nielsen K.L."/>
        </authorList>
    </citation>
    <scope>NUCLEOTIDE SEQUENCE</scope>
    <source>
        <strain evidence="2">IBT 30761</strain>
    </source>
</reference>
<gene>
    <name evidence="2" type="ORF">N7532_011721</name>
</gene>
<evidence type="ECO:0000313" key="2">
    <source>
        <dbReference type="EMBL" id="KAJ5082678.1"/>
    </source>
</evidence>
<reference evidence="2" key="1">
    <citation type="submission" date="2022-11" db="EMBL/GenBank/DDBJ databases">
        <authorList>
            <person name="Petersen C."/>
        </authorList>
    </citation>
    <scope>NUCLEOTIDE SEQUENCE</scope>
    <source>
        <strain evidence="2">IBT 30761</strain>
    </source>
</reference>
<proteinExistence type="predicted"/>
<dbReference type="PANTHER" id="PTHR35567:SF1">
    <property type="entry name" value="CONSERVED FUNGAL PROTEIN (AFU_ORTHOLOGUE AFUA_1G14230)"/>
    <property type="match status" value="1"/>
</dbReference>
<keyword evidence="1" id="KW-0732">Signal</keyword>
<dbReference type="Pfam" id="PF11693">
    <property type="entry name" value="DUF2990"/>
    <property type="match status" value="1"/>
</dbReference>
<dbReference type="GeneID" id="81363191"/>
<keyword evidence="3" id="KW-1185">Reference proteome</keyword>